<reference evidence="1" key="1">
    <citation type="submission" date="2016-08" db="EMBL/GenBank/DDBJ databases">
        <authorList>
            <person name="Ngugi D.K."/>
            <person name="Miyake S."/>
            <person name="Stingl U."/>
        </authorList>
    </citation>
    <scope>NUCLEOTIDE SEQUENCE</scope>
    <source>
        <strain evidence="1">SCG-B11WGA-EpuloA1</strain>
    </source>
</reference>
<evidence type="ECO:0000313" key="1">
    <source>
        <dbReference type="EMBL" id="ONI39840.1"/>
    </source>
</evidence>
<gene>
    <name evidence="1" type="ORF">AN396_07240</name>
</gene>
<comment type="caution">
    <text evidence="1">The sequence shown here is derived from an EMBL/GenBank/DDBJ whole genome shotgun (WGS) entry which is preliminary data.</text>
</comment>
<keyword evidence="2" id="KW-1185">Reference proteome</keyword>
<organism evidence="1 2">
    <name type="scientific">Candidatus Epulonipiscium fishelsonii</name>
    <dbReference type="NCBI Taxonomy" id="77094"/>
    <lineage>
        <taxon>Bacteria</taxon>
        <taxon>Bacillati</taxon>
        <taxon>Bacillota</taxon>
        <taxon>Clostridia</taxon>
        <taxon>Lachnospirales</taxon>
        <taxon>Lachnospiraceae</taxon>
        <taxon>Candidatus Epulonipiscium</taxon>
    </lineage>
</organism>
<dbReference type="EMBL" id="LJDB01000060">
    <property type="protein sequence ID" value="ONI39840.1"/>
    <property type="molecule type" value="Genomic_DNA"/>
</dbReference>
<name>A0ACC8XBA9_9FIRM</name>
<protein>
    <submittedName>
        <fullName evidence="1">Bifunctional metallophosphatase/5'-nucleotidase</fullName>
    </submittedName>
</protein>
<evidence type="ECO:0000313" key="2">
    <source>
        <dbReference type="Proteomes" id="UP000188605"/>
    </source>
</evidence>
<proteinExistence type="predicted"/>
<sequence length="496" mass="56433">MIKIYYTTDTHGHIFPINYATNKPAPVGVLACGKEFEKDGNTIIIDAGDTIQGSPFTKYMWGHTDKGCIVSEVLNKVGYDFVTLGNHDFNYGYDGLKRYINNLDATCLVANMKDMSREIYNPDCAVIHLKNGTKVGIVGVVTDYVPIWEKPANLKNLKIQDAFLRAQKALDYIRDKCDIKICIYHGGFECDVPTGKVLSNTNENVGYKICKELDFDILLTGHQHMPLEGINLFGTFTMQLRHNATEYGYIEIDGENIKSETRKPKIMDVEIEPHWQVLQDEVDIWLDQTIGTFNKKIEAKNKLTLALEGSTLANFCNQVQKDFSNADFSCTALGNDSIGFNKKVTIRDIVSAYQFPNTLKVIEVTKDILKEALERAAEYYDVMDGKIQISDRFLIPKVEHYNFDFFLGFEYVIDVSKPLGERVVEINQDGKPLEDKVYTLVLSDYRATGAGGYPFYANCKVVKEYSVDVQELIIEYIKEHKNIKVDKRKYFTILQD</sequence>
<dbReference type="Proteomes" id="UP000188605">
    <property type="component" value="Unassembled WGS sequence"/>
</dbReference>
<accession>A0ACC8XBA9</accession>